<dbReference type="PANTHER" id="PTHR21666">
    <property type="entry name" value="PEPTIDASE-RELATED"/>
    <property type="match status" value="1"/>
</dbReference>
<evidence type="ECO:0000259" key="1">
    <source>
        <dbReference type="Pfam" id="PF01551"/>
    </source>
</evidence>
<dbReference type="PANTHER" id="PTHR21666:SF285">
    <property type="entry name" value="M23 FAMILY METALLOPEPTIDASE"/>
    <property type="match status" value="1"/>
</dbReference>
<dbReference type="EMBL" id="BHXQ01000001">
    <property type="protein sequence ID" value="GCC49972.1"/>
    <property type="molecule type" value="Genomic_DNA"/>
</dbReference>
<dbReference type="GO" id="GO:0004222">
    <property type="term" value="F:metalloendopeptidase activity"/>
    <property type="evidence" value="ECO:0007669"/>
    <property type="project" value="TreeGrafter"/>
</dbReference>
<organism evidence="2 3">
    <name type="scientific">Chryseotalea sanaruensis</name>
    <dbReference type="NCBI Taxonomy" id="2482724"/>
    <lineage>
        <taxon>Bacteria</taxon>
        <taxon>Pseudomonadati</taxon>
        <taxon>Bacteroidota</taxon>
        <taxon>Cytophagia</taxon>
        <taxon>Cytophagales</taxon>
        <taxon>Chryseotaleaceae</taxon>
        <taxon>Chryseotalea</taxon>
    </lineage>
</organism>
<gene>
    <name evidence="2" type="ORF">SanaruYs_01870</name>
</gene>
<accession>A0A401U514</accession>
<dbReference type="InterPro" id="IPR011055">
    <property type="entry name" value="Dup_hybrid_motif"/>
</dbReference>
<dbReference type="Pfam" id="PF01551">
    <property type="entry name" value="Peptidase_M23"/>
    <property type="match status" value="2"/>
</dbReference>
<comment type="caution">
    <text evidence="2">The sequence shown here is derived from an EMBL/GenBank/DDBJ whole genome shotgun (WGS) entry which is preliminary data.</text>
</comment>
<dbReference type="CDD" id="cd12797">
    <property type="entry name" value="M23_peptidase"/>
    <property type="match status" value="1"/>
</dbReference>
<dbReference type="Proteomes" id="UP000288227">
    <property type="component" value="Unassembled WGS sequence"/>
</dbReference>
<dbReference type="InterPro" id="IPR050570">
    <property type="entry name" value="Cell_wall_metabolism_enzyme"/>
</dbReference>
<protein>
    <submittedName>
        <fullName evidence="2">M23 family peptidase</fullName>
    </submittedName>
</protein>
<evidence type="ECO:0000313" key="2">
    <source>
        <dbReference type="EMBL" id="GCC49972.1"/>
    </source>
</evidence>
<dbReference type="AlphaFoldDB" id="A0A401U514"/>
<sequence length="612" mass="68546">MIAQTDRYLFPIQPGQTASLAGTLGELRSNHFHTGIDIRTNNQVGLAVLATQSGYISRAAMSAGGYGNVLYVRHPDGNTSVYAHLDSFSGGVGQYVLQEQYRRKTFDIDLYFRQNQFPVKKGDTIALSGNTGSSSGPHLHFDIRDKNNLALDPLSFNFPEVIDNAAPYTEKLALKTLNTQSRINDRFGRTEFYVQRNGNDFFLPYPILAYGDIGIELLAKDKLATGSPYFGGVNFVEVYENEKLIFKQVIEKLDLTEGRTINALLSFRTLRGNNNKFYKLYVDDGNTLPFYPVAANKGVIKIKSGEEKSIKIIYKDIFSNSATLNFKLKGSQPEQLILLDNSVKGNFKSEIQDNTLSLSINEALAKDVKAVTFSKGIVDTISLAYGGKFSSTYLIDLTKKLPDSINLGNEKLITHFKAMVPSTTAYTYYGDYAEIFFPKGSIYDTLFLKAREGRLQDSTQFIEVGDPLIPLHRYISIAWKHDMSKSWTKNWSVYRRTGSELSFAGGSVVNDRIKFNTREFGIYQLAQDTIPPSIKPIVVNRSNVSFKIKDDLSGIERYEANINGKWLLMHFDGKSGTIKSERLNKEELLKGDLVIVVSDRAGNIATYKQLIP</sequence>
<dbReference type="Gene3D" id="2.70.70.10">
    <property type="entry name" value="Glucose Permease (Domain IIA)"/>
    <property type="match status" value="1"/>
</dbReference>
<dbReference type="SUPFAM" id="SSF51261">
    <property type="entry name" value="Duplicated hybrid motif"/>
    <property type="match status" value="1"/>
</dbReference>
<reference evidence="2 3" key="1">
    <citation type="submission" date="2018-11" db="EMBL/GenBank/DDBJ databases">
        <title>Chryseotalea sanarue gen. nov., sp., nov., a member of the family Cytophagaceae, isolated from a brackish lake in Hamamatsu Japan.</title>
        <authorList>
            <person name="Maejima Y."/>
            <person name="Iino T."/>
            <person name="Muraguchi Y."/>
            <person name="Fukuda K."/>
            <person name="Ohkuma M."/>
            <person name="Moriuchi R."/>
            <person name="Dohra H."/>
            <person name="Kimbara K."/>
            <person name="Shintani M."/>
        </authorList>
    </citation>
    <scope>NUCLEOTIDE SEQUENCE [LARGE SCALE GENOMIC DNA]</scope>
    <source>
        <strain evidence="2 3">Ys</strain>
    </source>
</reference>
<keyword evidence="3" id="KW-1185">Reference proteome</keyword>
<feature type="domain" description="M23ase beta-sheet core" evidence="1">
    <location>
        <begin position="118"/>
        <end position="153"/>
    </location>
</feature>
<dbReference type="InterPro" id="IPR016047">
    <property type="entry name" value="M23ase_b-sheet_dom"/>
</dbReference>
<feature type="domain" description="M23ase beta-sheet core" evidence="1">
    <location>
        <begin position="32"/>
        <end position="100"/>
    </location>
</feature>
<name>A0A401U514_9BACT</name>
<proteinExistence type="predicted"/>
<evidence type="ECO:0000313" key="3">
    <source>
        <dbReference type="Proteomes" id="UP000288227"/>
    </source>
</evidence>